<protein>
    <submittedName>
        <fullName evidence="13">GspL cytoplasmic actin-ATPase-like region</fullName>
    </submittedName>
</protein>
<keyword evidence="3" id="KW-0813">Transport</keyword>
<dbReference type="Pfam" id="PF05134">
    <property type="entry name" value="T2SSL"/>
    <property type="match status" value="1"/>
</dbReference>
<comment type="similarity">
    <text evidence="2">Belongs to the GSP L family.</text>
</comment>
<dbReference type="Proteomes" id="UP000179467">
    <property type="component" value="Unassembled WGS sequence"/>
</dbReference>
<evidence type="ECO:0000256" key="10">
    <source>
        <dbReference type="SAM" id="Phobius"/>
    </source>
</evidence>
<dbReference type="NCBIfam" id="TIGR01709">
    <property type="entry name" value="typeII_sec_gspL"/>
    <property type="match status" value="1"/>
</dbReference>
<dbReference type="InterPro" id="IPR025691">
    <property type="entry name" value="GspL_pp_dom"/>
</dbReference>
<dbReference type="PIRSF" id="PIRSF015761">
    <property type="entry name" value="Protein_L"/>
    <property type="match status" value="1"/>
</dbReference>
<dbReference type="AlphaFoldDB" id="A0A1S1HEB9"/>
<evidence type="ECO:0000256" key="7">
    <source>
        <dbReference type="ARBA" id="ARBA00022927"/>
    </source>
</evidence>
<dbReference type="SUPFAM" id="SSF53067">
    <property type="entry name" value="Actin-like ATPase domain"/>
    <property type="match status" value="1"/>
</dbReference>
<dbReference type="InterPro" id="IPR043129">
    <property type="entry name" value="ATPase_NBD"/>
</dbReference>
<evidence type="ECO:0000256" key="8">
    <source>
        <dbReference type="ARBA" id="ARBA00022989"/>
    </source>
</evidence>
<evidence type="ECO:0000259" key="12">
    <source>
        <dbReference type="Pfam" id="PF12693"/>
    </source>
</evidence>
<evidence type="ECO:0000259" key="11">
    <source>
        <dbReference type="Pfam" id="PF05134"/>
    </source>
</evidence>
<keyword evidence="6 10" id="KW-0812">Transmembrane</keyword>
<organism evidence="13 14">
    <name type="scientific">Edaphosphingomonas haloaromaticamans</name>
    <dbReference type="NCBI Taxonomy" id="653954"/>
    <lineage>
        <taxon>Bacteria</taxon>
        <taxon>Pseudomonadati</taxon>
        <taxon>Pseudomonadota</taxon>
        <taxon>Alphaproteobacteria</taxon>
        <taxon>Sphingomonadales</taxon>
        <taxon>Rhizorhabdaceae</taxon>
        <taxon>Edaphosphingomonas</taxon>
    </lineage>
</organism>
<dbReference type="RefSeq" id="WP_070933832.1">
    <property type="nucleotide sequence ID" value="NZ_MIPT01000001.1"/>
</dbReference>
<evidence type="ECO:0000313" key="14">
    <source>
        <dbReference type="Proteomes" id="UP000179467"/>
    </source>
</evidence>
<dbReference type="GO" id="GO:0005886">
    <property type="term" value="C:plasma membrane"/>
    <property type="evidence" value="ECO:0007669"/>
    <property type="project" value="UniProtKB-SubCell"/>
</dbReference>
<dbReference type="GO" id="GO:0015628">
    <property type="term" value="P:protein secretion by the type II secretion system"/>
    <property type="evidence" value="ECO:0007669"/>
    <property type="project" value="InterPro"/>
</dbReference>
<dbReference type="Gene3D" id="3.30.420.380">
    <property type="match status" value="1"/>
</dbReference>
<gene>
    <name evidence="13" type="ORF">BHE75_02157</name>
</gene>
<keyword evidence="9 10" id="KW-0472">Membrane</keyword>
<dbReference type="EMBL" id="MIPT01000001">
    <property type="protein sequence ID" value="OHT20162.1"/>
    <property type="molecule type" value="Genomic_DNA"/>
</dbReference>
<comment type="caution">
    <text evidence="13">The sequence shown here is derived from an EMBL/GenBank/DDBJ whole genome shotgun (WGS) entry which is preliminary data.</text>
</comment>
<feature type="domain" description="GspL cytoplasmic actin-ATPase-like" evidence="11">
    <location>
        <begin position="51"/>
        <end position="168"/>
    </location>
</feature>
<keyword evidence="4" id="KW-1003">Cell membrane</keyword>
<evidence type="ECO:0000256" key="4">
    <source>
        <dbReference type="ARBA" id="ARBA00022475"/>
    </source>
</evidence>
<proteinExistence type="inferred from homology"/>
<evidence type="ECO:0000256" key="3">
    <source>
        <dbReference type="ARBA" id="ARBA00022448"/>
    </source>
</evidence>
<reference evidence="13 14" key="1">
    <citation type="submission" date="2016-09" db="EMBL/GenBank/DDBJ databases">
        <title>Metabolic pathway, cell adaptation mechanisms and a novel monoxygenase revealed through proteogenomic-transcription analysis of a Sphingomonas haloaromaticamans strain degrading the fungicide ortho-phenylphenol.</title>
        <authorList>
            <person name="Perruchon C."/>
            <person name="Papadopoulou E.S."/>
            <person name="Rousidou C."/>
            <person name="Vasileiadis S."/>
            <person name="Tanou G."/>
            <person name="Amoutzias G."/>
            <person name="Molassiotis A."/>
            <person name="Karpouzas D.G."/>
        </authorList>
    </citation>
    <scope>NUCLEOTIDE SEQUENCE [LARGE SCALE GENOMIC DNA]</scope>
    <source>
        <strain evidence="13 14">P3</strain>
    </source>
</reference>
<dbReference type="Pfam" id="PF12693">
    <property type="entry name" value="GspL_C"/>
    <property type="match status" value="1"/>
</dbReference>
<name>A0A1S1HEB9_9SPHN</name>
<feature type="transmembrane region" description="Helical" evidence="10">
    <location>
        <begin position="221"/>
        <end position="241"/>
    </location>
</feature>
<dbReference type="GO" id="GO:0009276">
    <property type="term" value="C:Gram-negative-bacterium-type cell wall"/>
    <property type="evidence" value="ECO:0007669"/>
    <property type="project" value="InterPro"/>
</dbReference>
<feature type="domain" description="GspL periplasmic" evidence="12">
    <location>
        <begin position="216"/>
        <end position="364"/>
    </location>
</feature>
<sequence length="366" mass="38079">MSDDRYLLLFPGDEGAPLGGWLRIAGGAVVGRGRDIPAVGEGEDERIVAVAPGPDVTVHWLDLPNLSQAQAAAAARLAAADVAAEPVDRLHIAVGPAGEDGARAMALVSGSRMATWMAGLQSLALDPDHVVPETLLIPPAAEGARRWARGDLHLVRGDRIAFAAESVVTDALVDGPVEELDDAAVEAGLAGALAAIPVDLRQGAFAKRRPWAVDWKSLRRMAWMVAGLCLLTLLIQGALILRYTVAADAVERETGVIAAKALPRAGRIVNARAQLAERLAELRGAGMGFGATAAALFSAVRDTANIELSSLRYDRDGSLRATVEASAASDIAALQQRIAAQGFTADAGEPRSGGGRQIAELTVRGQ</sequence>
<comment type="subcellular location">
    <subcellularLocation>
        <location evidence="1">Cell inner membrane</location>
        <topology evidence="1">Single-pass membrane protein</topology>
    </subcellularLocation>
</comment>
<evidence type="ECO:0000313" key="13">
    <source>
        <dbReference type="EMBL" id="OHT20162.1"/>
    </source>
</evidence>
<dbReference type="Gene3D" id="3.30.1360.100">
    <property type="entry name" value="General secretion pathway protein M, EpsM"/>
    <property type="match status" value="1"/>
</dbReference>
<accession>A0A1S1HEB9</accession>
<evidence type="ECO:0000256" key="2">
    <source>
        <dbReference type="ARBA" id="ARBA00005318"/>
    </source>
</evidence>
<dbReference type="GO" id="GO:0015627">
    <property type="term" value="C:type II protein secretion system complex"/>
    <property type="evidence" value="ECO:0007669"/>
    <property type="project" value="InterPro"/>
</dbReference>
<keyword evidence="7" id="KW-0653">Protein transport</keyword>
<dbReference type="InterPro" id="IPR024230">
    <property type="entry name" value="GspL_cyto_dom"/>
</dbReference>
<evidence type="ECO:0000256" key="1">
    <source>
        <dbReference type="ARBA" id="ARBA00004377"/>
    </source>
</evidence>
<keyword evidence="8 10" id="KW-1133">Transmembrane helix</keyword>
<evidence type="ECO:0000256" key="9">
    <source>
        <dbReference type="ARBA" id="ARBA00023136"/>
    </source>
</evidence>
<keyword evidence="5" id="KW-0997">Cell inner membrane</keyword>
<evidence type="ECO:0000256" key="5">
    <source>
        <dbReference type="ARBA" id="ARBA00022519"/>
    </source>
</evidence>
<keyword evidence="14" id="KW-1185">Reference proteome</keyword>
<evidence type="ECO:0000256" key="6">
    <source>
        <dbReference type="ARBA" id="ARBA00022692"/>
    </source>
</evidence>
<dbReference type="InterPro" id="IPR007812">
    <property type="entry name" value="T2SS_protein-GspL"/>
</dbReference>
<dbReference type="OrthoDB" id="7432052at2"/>